<sequence length="323" mass="36801">MAFNEQEPNPEDEGFTTKMRLNIPEQFDVGDKNQPINTQSKVESWEVTGIGRTNRHENREFKTRPGNVDANCYFMLIEREGENTAMVVPVSHHITMDPVIPKKTGINVLEPRAESNDNIVAERLERIVKSEDKSSMNDHKIGNEGGYGTGGARSGINNFSWDFDGAPSDDEELYPQIGHEEDEDPLKQPNLTVYGQKMRSLLQQQMEREVDEELREYSDGDDGSQVSASGKNPRTQDPLYSQSSKKSKTEGEKNLSIEERVMRYLRQNNGKVPVKGVLSHFNITAKNEEFRIIQREIQKRCTMSTEDRGGVKIKYIALKPEYQ</sequence>
<feature type="region of interest" description="Disordered" evidence="1">
    <location>
        <begin position="131"/>
        <end position="150"/>
    </location>
</feature>
<dbReference type="AlphaFoldDB" id="A0AAD9GAD7"/>
<name>A0AAD9GAD7_BABDI</name>
<evidence type="ECO:0000256" key="1">
    <source>
        <dbReference type="SAM" id="MobiDB-lite"/>
    </source>
</evidence>
<protein>
    <submittedName>
        <fullName evidence="2">Uncharacterized protein</fullName>
    </submittedName>
</protein>
<feature type="compositionally biased region" description="Acidic residues" evidence="1">
    <location>
        <begin position="209"/>
        <end position="222"/>
    </location>
</feature>
<dbReference type="EMBL" id="JAHBMH010000062">
    <property type="protein sequence ID" value="KAK1934755.1"/>
    <property type="molecule type" value="Genomic_DNA"/>
</dbReference>
<comment type="caution">
    <text evidence="2">The sequence shown here is derived from an EMBL/GenBank/DDBJ whole genome shotgun (WGS) entry which is preliminary data.</text>
</comment>
<keyword evidence="3" id="KW-1185">Reference proteome</keyword>
<feature type="region of interest" description="Disordered" evidence="1">
    <location>
        <begin position="206"/>
        <end position="254"/>
    </location>
</feature>
<reference evidence="2" key="1">
    <citation type="journal article" date="2014" name="Nucleic Acids Res.">
        <title>The evolutionary dynamics of variant antigen genes in Babesia reveal a history of genomic innovation underlying host-parasite interaction.</title>
        <authorList>
            <person name="Jackson A.P."/>
            <person name="Otto T.D."/>
            <person name="Darby A."/>
            <person name="Ramaprasad A."/>
            <person name="Xia D."/>
            <person name="Echaide I.E."/>
            <person name="Farber M."/>
            <person name="Gahlot S."/>
            <person name="Gamble J."/>
            <person name="Gupta D."/>
            <person name="Gupta Y."/>
            <person name="Jackson L."/>
            <person name="Malandrin L."/>
            <person name="Malas T.B."/>
            <person name="Moussa E."/>
            <person name="Nair M."/>
            <person name="Reid A.J."/>
            <person name="Sanders M."/>
            <person name="Sharma J."/>
            <person name="Tracey A."/>
            <person name="Quail M.A."/>
            <person name="Weir W."/>
            <person name="Wastling J.M."/>
            <person name="Hall N."/>
            <person name="Willadsen P."/>
            <person name="Lingelbach K."/>
            <person name="Shiels B."/>
            <person name="Tait A."/>
            <person name="Berriman M."/>
            <person name="Allred D.R."/>
            <person name="Pain A."/>
        </authorList>
    </citation>
    <scope>NUCLEOTIDE SEQUENCE</scope>
    <source>
        <strain evidence="2">1802A</strain>
    </source>
</reference>
<evidence type="ECO:0000313" key="3">
    <source>
        <dbReference type="Proteomes" id="UP001195914"/>
    </source>
</evidence>
<reference evidence="2" key="2">
    <citation type="submission" date="2021-05" db="EMBL/GenBank/DDBJ databases">
        <authorList>
            <person name="Pain A."/>
        </authorList>
    </citation>
    <scope>NUCLEOTIDE SEQUENCE</scope>
    <source>
        <strain evidence="2">1802A</strain>
    </source>
</reference>
<feature type="compositionally biased region" description="Basic and acidic residues" evidence="1">
    <location>
        <begin position="131"/>
        <end position="142"/>
    </location>
</feature>
<evidence type="ECO:0000313" key="2">
    <source>
        <dbReference type="EMBL" id="KAK1934755.1"/>
    </source>
</evidence>
<feature type="compositionally biased region" description="Polar residues" evidence="1">
    <location>
        <begin position="224"/>
        <end position="244"/>
    </location>
</feature>
<organism evidence="2 3">
    <name type="scientific">Babesia divergens</name>
    <dbReference type="NCBI Taxonomy" id="32595"/>
    <lineage>
        <taxon>Eukaryota</taxon>
        <taxon>Sar</taxon>
        <taxon>Alveolata</taxon>
        <taxon>Apicomplexa</taxon>
        <taxon>Aconoidasida</taxon>
        <taxon>Piroplasmida</taxon>
        <taxon>Babesiidae</taxon>
        <taxon>Babesia</taxon>
    </lineage>
</organism>
<dbReference type="Proteomes" id="UP001195914">
    <property type="component" value="Unassembled WGS sequence"/>
</dbReference>
<accession>A0AAD9GAD7</accession>
<gene>
    <name evidence="2" type="ORF">X943_000949</name>
</gene>
<proteinExistence type="predicted"/>